<proteinExistence type="predicted"/>
<dbReference type="GO" id="GO:0015074">
    <property type="term" value="P:DNA integration"/>
    <property type="evidence" value="ECO:0007669"/>
    <property type="project" value="InterPro"/>
</dbReference>
<dbReference type="InterPro" id="IPR001584">
    <property type="entry name" value="Integrase_cat-core"/>
</dbReference>
<feature type="non-terminal residue" evidence="3">
    <location>
        <position position="88"/>
    </location>
</feature>
<evidence type="ECO:0000313" key="4">
    <source>
        <dbReference type="Proteomes" id="UP000263642"/>
    </source>
</evidence>
<feature type="compositionally biased region" description="Polar residues" evidence="1">
    <location>
        <begin position="72"/>
        <end position="88"/>
    </location>
</feature>
<gene>
    <name evidence="3" type="ORF">DIT97_28450</name>
</gene>
<dbReference type="EMBL" id="DQAY01000172">
    <property type="protein sequence ID" value="HCO26750.1"/>
    <property type="molecule type" value="Genomic_DNA"/>
</dbReference>
<evidence type="ECO:0000313" key="3">
    <source>
        <dbReference type="EMBL" id="HCO26750.1"/>
    </source>
</evidence>
<evidence type="ECO:0000256" key="1">
    <source>
        <dbReference type="SAM" id="MobiDB-lite"/>
    </source>
</evidence>
<sequence>MLSRRLSRCMSSLKHGARTHSLGQNSGEQSSQRSTATGMSEPAWFLSLEDAQENLDSWRKDYNERRSHSVLDNRTPQEFSKFSDQACL</sequence>
<name>A0A3D3RGK2_9PLAN</name>
<evidence type="ECO:0000259" key="2">
    <source>
        <dbReference type="Pfam" id="PF13683"/>
    </source>
</evidence>
<organism evidence="3 4">
    <name type="scientific">Gimesia maris</name>
    <dbReference type="NCBI Taxonomy" id="122"/>
    <lineage>
        <taxon>Bacteria</taxon>
        <taxon>Pseudomonadati</taxon>
        <taxon>Planctomycetota</taxon>
        <taxon>Planctomycetia</taxon>
        <taxon>Planctomycetales</taxon>
        <taxon>Planctomycetaceae</taxon>
        <taxon>Gimesia</taxon>
    </lineage>
</organism>
<dbReference type="Pfam" id="PF13683">
    <property type="entry name" value="rve_3"/>
    <property type="match status" value="1"/>
</dbReference>
<protein>
    <recommendedName>
        <fullName evidence="2">Integrase catalytic domain-containing protein</fullName>
    </recommendedName>
</protein>
<comment type="caution">
    <text evidence="3">The sequence shown here is derived from an EMBL/GenBank/DDBJ whole genome shotgun (WGS) entry which is preliminary data.</text>
</comment>
<feature type="compositionally biased region" description="Polar residues" evidence="1">
    <location>
        <begin position="21"/>
        <end position="38"/>
    </location>
</feature>
<reference evidence="3 4" key="1">
    <citation type="journal article" date="2018" name="Nat. Biotechnol.">
        <title>A standardized bacterial taxonomy based on genome phylogeny substantially revises the tree of life.</title>
        <authorList>
            <person name="Parks D.H."/>
            <person name="Chuvochina M."/>
            <person name="Waite D.W."/>
            <person name="Rinke C."/>
            <person name="Skarshewski A."/>
            <person name="Chaumeil P.A."/>
            <person name="Hugenholtz P."/>
        </authorList>
    </citation>
    <scope>NUCLEOTIDE SEQUENCE [LARGE SCALE GENOMIC DNA]</scope>
    <source>
        <strain evidence="3">UBA9375</strain>
    </source>
</reference>
<dbReference type="Proteomes" id="UP000263642">
    <property type="component" value="Unassembled WGS sequence"/>
</dbReference>
<feature type="region of interest" description="Disordered" evidence="1">
    <location>
        <begin position="64"/>
        <end position="88"/>
    </location>
</feature>
<feature type="domain" description="Integrase catalytic" evidence="2">
    <location>
        <begin position="24"/>
        <end position="76"/>
    </location>
</feature>
<feature type="region of interest" description="Disordered" evidence="1">
    <location>
        <begin position="11"/>
        <end position="43"/>
    </location>
</feature>
<dbReference type="AlphaFoldDB" id="A0A3D3RGK2"/>
<accession>A0A3D3RGK2</accession>